<evidence type="ECO:0000313" key="2">
    <source>
        <dbReference type="EMBL" id="VAW29256.1"/>
    </source>
</evidence>
<dbReference type="InterPro" id="IPR029045">
    <property type="entry name" value="ClpP/crotonase-like_dom_sf"/>
</dbReference>
<proteinExistence type="inferred from homology"/>
<gene>
    <name evidence="2" type="ORF">MNBD_BACTEROID06-908</name>
</gene>
<dbReference type="InterPro" id="IPR001753">
    <property type="entry name" value="Enoyl-CoA_hydra/iso"/>
</dbReference>
<dbReference type="InterPro" id="IPR051683">
    <property type="entry name" value="Enoyl-CoA_Hydratase/Isomerase"/>
</dbReference>
<accession>A0A3B0VBA0</accession>
<dbReference type="PANTHER" id="PTHR42964:SF1">
    <property type="entry name" value="POLYKETIDE BIOSYNTHESIS ENOYL-COA HYDRATASE PKSH-RELATED"/>
    <property type="match status" value="1"/>
</dbReference>
<sequence length="256" mass="28261">MKFVHYKNSNRVGYITLNRPEKRNALNYQVVAELKKAFSLANDDPDTKVIVLKAEGDAFCAGADLAYLEELQQNSYDENLADSNHLKELFLQIYTLPKVVIAAIQGHAIAGGSGLASVCDYAFSVSQAKFGYTEVRIGFIPAIVMVFLIRKIGEQKAKDLLLSGRLISAKEATELGVITRAIENNLEKEVDEFAQELISKNSGQSMALTKQMIANVQNLSLEDGLRLAAEQNAKARATDDCKKGITAFLKKEKINW</sequence>
<dbReference type="InterPro" id="IPR018376">
    <property type="entry name" value="Enoyl-CoA_hyd/isom_CS"/>
</dbReference>
<keyword evidence="2" id="KW-0456">Lyase</keyword>
<comment type="similarity">
    <text evidence="1">Belongs to the enoyl-CoA hydratase/isomerase family.</text>
</comment>
<name>A0A3B0VBA0_9ZZZZ</name>
<dbReference type="Pfam" id="PF00378">
    <property type="entry name" value="ECH_1"/>
    <property type="match status" value="1"/>
</dbReference>
<dbReference type="PROSITE" id="PS00166">
    <property type="entry name" value="ENOYL_COA_HYDRATASE"/>
    <property type="match status" value="1"/>
</dbReference>
<dbReference type="EC" id="4.2.1.17" evidence="2"/>
<dbReference type="AlphaFoldDB" id="A0A3B0VBA0"/>
<organism evidence="2">
    <name type="scientific">hydrothermal vent metagenome</name>
    <dbReference type="NCBI Taxonomy" id="652676"/>
    <lineage>
        <taxon>unclassified sequences</taxon>
        <taxon>metagenomes</taxon>
        <taxon>ecological metagenomes</taxon>
    </lineage>
</organism>
<reference evidence="2" key="1">
    <citation type="submission" date="2018-06" db="EMBL/GenBank/DDBJ databases">
        <authorList>
            <person name="Zhirakovskaya E."/>
        </authorList>
    </citation>
    <scope>NUCLEOTIDE SEQUENCE</scope>
</reference>
<dbReference type="Gene3D" id="3.90.226.10">
    <property type="entry name" value="2-enoyl-CoA Hydratase, Chain A, domain 1"/>
    <property type="match status" value="1"/>
</dbReference>
<dbReference type="GO" id="GO:0004300">
    <property type="term" value="F:enoyl-CoA hydratase activity"/>
    <property type="evidence" value="ECO:0007669"/>
    <property type="project" value="UniProtKB-EC"/>
</dbReference>
<evidence type="ECO:0000256" key="1">
    <source>
        <dbReference type="ARBA" id="ARBA00005254"/>
    </source>
</evidence>
<dbReference type="SUPFAM" id="SSF52096">
    <property type="entry name" value="ClpP/crotonase"/>
    <property type="match status" value="1"/>
</dbReference>
<protein>
    <submittedName>
        <fullName evidence="2">Enoyl-CoA hydratase</fullName>
        <ecNumber evidence="2">4.2.1.17</ecNumber>
    </submittedName>
</protein>
<dbReference type="EMBL" id="UOES01000538">
    <property type="protein sequence ID" value="VAW29256.1"/>
    <property type="molecule type" value="Genomic_DNA"/>
</dbReference>
<dbReference type="CDD" id="cd06558">
    <property type="entry name" value="crotonase-like"/>
    <property type="match status" value="1"/>
</dbReference>
<dbReference type="PANTHER" id="PTHR42964">
    <property type="entry name" value="ENOYL-COA HYDRATASE"/>
    <property type="match status" value="1"/>
</dbReference>